<accession>A0A916DQY3</accession>
<dbReference type="KEGG" id="aup:AsAng_0021830"/>
<dbReference type="EMBL" id="AP026867">
    <property type="protein sequence ID" value="BDS11469.1"/>
    <property type="molecule type" value="Genomic_DNA"/>
</dbReference>
<proteinExistence type="predicted"/>
<evidence type="ECO:0000313" key="2">
    <source>
        <dbReference type="Proteomes" id="UP001060919"/>
    </source>
</evidence>
<dbReference type="RefSeq" id="WP_264792644.1">
    <property type="nucleotide sequence ID" value="NZ_AP026867.1"/>
</dbReference>
<keyword evidence="2" id="KW-1185">Reference proteome</keyword>
<dbReference type="SUPFAM" id="SSF48452">
    <property type="entry name" value="TPR-like"/>
    <property type="match status" value="1"/>
</dbReference>
<reference evidence="1" key="1">
    <citation type="submission" date="2022-09" db="EMBL/GenBank/DDBJ databases">
        <title>Aureispira anguillicida sp. nov., isolated from Leptocephalus of Japanese eel Anguilla japonica.</title>
        <authorList>
            <person name="Yuasa K."/>
            <person name="Mekata T."/>
            <person name="Ikunari K."/>
        </authorList>
    </citation>
    <scope>NUCLEOTIDE SEQUENCE</scope>
    <source>
        <strain evidence="1">EL160426</strain>
    </source>
</reference>
<protein>
    <submittedName>
        <fullName evidence="1">Uncharacterized protein</fullName>
    </submittedName>
</protein>
<evidence type="ECO:0000313" key="1">
    <source>
        <dbReference type="EMBL" id="BDS11469.1"/>
    </source>
</evidence>
<sequence length="1073" mass="124937">MESQSKSFASPSEFYKLKRPEFFSDSKIIYEVQLTKEHLALELDQITINQKQDEFETLCRKLAEKLIAPNLIPQVGPTGGGDGKTDFETHPVSHQISDRWFVTQEGWKETEKWAFAISAKKTWKSKAKSDIINILSTKRPYTHIFFMTNQKPSSKKKKEAQDSFKEEYGIEVTILDGVWIIEKILQHNFIDLVVDALNLSKVYKEKKVILGANDDLREKQLRELEEKISTPNRYFEYDFQRVEDAIEAAIISRMLEKPRDEIEGKFLRAKRFCKKLNNPKQWQRIYYQRAWTYIHWFDDYEAFIEDYKQFKKHISLACNISSMELFFNFISLLRGLEVSDVCNLNELGISFKEEKAEFLESLSKFNDTNKIPCSTAIAHTYKNIQKLIDAKVDESSIYIKELSEVLVQGSKYLDYPFEYFTDIFTLIGNIFPNNEEFDNLTDIIAQITSKRQSDLASGEVFLNRGLQKIEAELFKESVVFFGKTIVKLAKKESNDLMYFALRGLAEAYYRLGLLWAANNCLTASLSLSFKSWYEKGVIHKRVYDCITALAKNELIIGRIPSYFSWHENLQIIRREINLDEIPAEKSPYNILDVFLAIKLLNTSNSENKYLARIPNLLDEKHLWLSQDACLYKLGYLERIKENFKSAGIKDMKQIDDYFRNLATQPAQKELLNPTNFLGDEIIYLSSIILGCEFKIKCINDKSLIITVEAFLAYFETFLATSLKNVVPATEEIYLHFKRNEDCEILTFSNKNKSNEYDIEIGHATFSMENRSKLWELMINLISDILGRNFFFDEIEKYLKNLFQKEEISERLSIVFEHITFTYNTLGESPKILLKDWIDIEKTENYSNKRSTPLNYKTDQNNSSSELNNQTLNNYGHNKRKAYSLIDVPLWDEAGWISFGIFQYQKGIGIALGFKDANYGKKIFDGWINKMGTTDKEEIIKICIIKGVNKAHPHWYKVLITSNMVKMNHPDTQIFTLTSRYREFFPNTSTNLDNLIMAYKHTKKYLLCPAETINNTGIKPFINYGIIKTELTIKNAWEIGIHDIEKVVINKKDIPIIPNNIKEPPILSILNLKE</sequence>
<name>A0A916DQY3_9BACT</name>
<dbReference type="Proteomes" id="UP001060919">
    <property type="component" value="Chromosome"/>
</dbReference>
<organism evidence="1 2">
    <name type="scientific">Aureispira anguillae</name>
    <dbReference type="NCBI Taxonomy" id="2864201"/>
    <lineage>
        <taxon>Bacteria</taxon>
        <taxon>Pseudomonadati</taxon>
        <taxon>Bacteroidota</taxon>
        <taxon>Saprospiria</taxon>
        <taxon>Saprospirales</taxon>
        <taxon>Saprospiraceae</taxon>
        <taxon>Aureispira</taxon>
    </lineage>
</organism>
<gene>
    <name evidence="1" type="ORF">AsAng_0021830</name>
</gene>
<dbReference type="AlphaFoldDB" id="A0A916DQY3"/>
<dbReference type="InterPro" id="IPR011990">
    <property type="entry name" value="TPR-like_helical_dom_sf"/>
</dbReference>